<name>A0A2T3A0V6_9PEZI</name>
<dbReference type="InParanoid" id="A0A2T3A0V6"/>
<sequence length="397" mass="44709">MADMLNTADRLALLSDKLLLTIFEMLARASRHDLCSMSLVNKRYHQLADAALYKSLLFDSPEQHLTFSESLDRRPRRGSMISEVRLEYPGSELSHLILDAPLDRSHYSPDRIDGLSRTLSTMSNLETLNIAVPVKLLHGIGTLFNGPFDLACLKTCSLYYQCANNEYWDLQENIHIFTHPTLETLTIKRARLDERGFDSLERPHSTALQALHLLECDINDDALADIMEFPAALKEFHMFHTADPQPELEESSDEINEFVMALKPCAETLETIAIDHPTLGGRKVLRLRDFVAVKTLRLNFDTQLFGKTSKKPRLHSVGFPPALETLEFLGEIGTDEVVTELFANALQNVEYMARSLKTLILAEGPNGLPPPVVEACKDKTFTLLTRRVDEADSEDEG</sequence>
<dbReference type="Gene3D" id="1.20.1280.50">
    <property type="match status" value="1"/>
</dbReference>
<proteinExistence type="predicted"/>
<reference evidence="1 2" key="1">
    <citation type="journal article" date="2018" name="Mycol. Prog.">
        <title>Coniella lustricola, a new species from submerged detritus.</title>
        <authorList>
            <person name="Raudabaugh D.B."/>
            <person name="Iturriaga T."/>
            <person name="Carver A."/>
            <person name="Mondo S."/>
            <person name="Pangilinan J."/>
            <person name="Lipzen A."/>
            <person name="He G."/>
            <person name="Amirebrahimi M."/>
            <person name="Grigoriev I.V."/>
            <person name="Miller A.N."/>
        </authorList>
    </citation>
    <scope>NUCLEOTIDE SEQUENCE [LARGE SCALE GENOMIC DNA]</scope>
    <source>
        <strain evidence="1 2">B22-T-1</strain>
    </source>
</reference>
<dbReference type="SUPFAM" id="SSF81383">
    <property type="entry name" value="F-box domain"/>
    <property type="match status" value="1"/>
</dbReference>
<keyword evidence="2" id="KW-1185">Reference proteome</keyword>
<dbReference type="STRING" id="2025994.A0A2T3A0V6"/>
<dbReference type="Proteomes" id="UP000241462">
    <property type="component" value="Unassembled WGS sequence"/>
</dbReference>
<gene>
    <name evidence="1" type="ORF">BD289DRAFT_462371</name>
</gene>
<dbReference type="InterPro" id="IPR036047">
    <property type="entry name" value="F-box-like_dom_sf"/>
</dbReference>
<evidence type="ECO:0000313" key="1">
    <source>
        <dbReference type="EMBL" id="PSR80798.1"/>
    </source>
</evidence>
<dbReference type="SUPFAM" id="SSF52047">
    <property type="entry name" value="RNI-like"/>
    <property type="match status" value="1"/>
</dbReference>
<dbReference type="OrthoDB" id="2522477at2759"/>
<evidence type="ECO:0000313" key="2">
    <source>
        <dbReference type="Proteomes" id="UP000241462"/>
    </source>
</evidence>
<accession>A0A2T3A0V6</accession>
<organism evidence="1 2">
    <name type="scientific">Coniella lustricola</name>
    <dbReference type="NCBI Taxonomy" id="2025994"/>
    <lineage>
        <taxon>Eukaryota</taxon>
        <taxon>Fungi</taxon>
        <taxon>Dikarya</taxon>
        <taxon>Ascomycota</taxon>
        <taxon>Pezizomycotina</taxon>
        <taxon>Sordariomycetes</taxon>
        <taxon>Sordariomycetidae</taxon>
        <taxon>Diaporthales</taxon>
        <taxon>Schizoparmaceae</taxon>
        <taxon>Coniella</taxon>
    </lineage>
</organism>
<dbReference type="AlphaFoldDB" id="A0A2T3A0V6"/>
<dbReference type="EMBL" id="KZ678520">
    <property type="protein sequence ID" value="PSR80798.1"/>
    <property type="molecule type" value="Genomic_DNA"/>
</dbReference>
<evidence type="ECO:0008006" key="3">
    <source>
        <dbReference type="Google" id="ProtNLM"/>
    </source>
</evidence>
<protein>
    <recommendedName>
        <fullName evidence="3">F-box domain-containing protein</fullName>
    </recommendedName>
</protein>